<reference evidence="3 4" key="1">
    <citation type="journal article" date="2015" name="Genome Biol. Evol.">
        <title>Comparative Genomics of Listeria Sensu Lato: Genus-Wide Differences in Evolutionary Dynamics and the Progressive Gain of Complex, Potentially Pathogenicity-Related Traits through Lateral Gene Transfer.</title>
        <authorList>
            <person name="Chiara M."/>
            <person name="Caruso M."/>
            <person name="D'Erchia A.M."/>
            <person name="Manzari C."/>
            <person name="Fraccalvieri R."/>
            <person name="Goffredo E."/>
            <person name="Latorre L."/>
            <person name="Miccolupo A."/>
            <person name="Padalino I."/>
            <person name="Santagada G."/>
            <person name="Chiocco D."/>
            <person name="Pesole G."/>
            <person name="Horner D.S."/>
            <person name="Parisi A."/>
        </authorList>
    </citation>
    <scope>NUCLEOTIDE SEQUENCE [LARGE SCALE GENOMIC DNA]</scope>
    <source>
        <strain evidence="3 4">1991</strain>
    </source>
</reference>
<dbReference type="PATRIC" id="fig|1430899.3.peg.1425"/>
<dbReference type="PANTHER" id="PTHR33542">
    <property type="entry name" value="SIROHYDROCHLORIN FERROCHELATASE, CHLOROPLASTIC"/>
    <property type="match status" value="1"/>
</dbReference>
<dbReference type="Proteomes" id="UP000052258">
    <property type="component" value="Unassembled WGS sequence"/>
</dbReference>
<evidence type="ECO:0000256" key="1">
    <source>
        <dbReference type="ARBA" id="ARBA00022723"/>
    </source>
</evidence>
<dbReference type="EMBL" id="AZHO01000014">
    <property type="protein sequence ID" value="KMT59699.1"/>
    <property type="molecule type" value="Genomic_DNA"/>
</dbReference>
<comment type="caution">
    <text evidence="3">The sequence shown here is derived from an EMBL/GenBank/DDBJ whole genome shotgun (WGS) entry which is preliminary data.</text>
</comment>
<evidence type="ECO:0000256" key="2">
    <source>
        <dbReference type="ARBA" id="ARBA00023239"/>
    </source>
</evidence>
<protein>
    <submittedName>
        <fullName evidence="3">Sirohydrochlorin ferrochelatase SirB</fullName>
    </submittedName>
</protein>
<dbReference type="OrthoDB" id="9797895at2"/>
<dbReference type="InterPro" id="IPR050963">
    <property type="entry name" value="Sirohydro_Cobaltochel/CbiX"/>
</dbReference>
<evidence type="ECO:0000313" key="4">
    <source>
        <dbReference type="Proteomes" id="UP000052258"/>
    </source>
</evidence>
<dbReference type="SUPFAM" id="SSF53800">
    <property type="entry name" value="Chelatase"/>
    <property type="match status" value="1"/>
</dbReference>
<organism evidence="3 4">
    <name type="scientific">Listeria fleischmannii 1991</name>
    <dbReference type="NCBI Taxonomy" id="1430899"/>
    <lineage>
        <taxon>Bacteria</taxon>
        <taxon>Bacillati</taxon>
        <taxon>Bacillota</taxon>
        <taxon>Bacilli</taxon>
        <taxon>Bacillales</taxon>
        <taxon>Listeriaceae</taxon>
        <taxon>Listeria</taxon>
    </lineage>
</organism>
<dbReference type="InterPro" id="IPR002762">
    <property type="entry name" value="CbiX-like"/>
</dbReference>
<dbReference type="RefSeq" id="WP_007473168.1">
    <property type="nucleotide sequence ID" value="NZ_KQ130615.1"/>
</dbReference>
<dbReference type="Gene3D" id="3.40.50.1400">
    <property type="match status" value="2"/>
</dbReference>
<keyword evidence="4" id="KW-1185">Reference proteome</keyword>
<proteinExistence type="predicted"/>
<dbReference type="CDD" id="cd03416">
    <property type="entry name" value="CbiX_SirB_N"/>
    <property type="match status" value="1"/>
</dbReference>
<name>A0A0J8GFD0_9LIST</name>
<keyword evidence="2" id="KW-0456">Lyase</keyword>
<keyword evidence="1" id="KW-0479">Metal-binding</keyword>
<accession>A0A0J8GFD0</accession>
<evidence type="ECO:0000313" key="3">
    <source>
        <dbReference type="EMBL" id="KMT59699.1"/>
    </source>
</evidence>
<dbReference type="GO" id="GO:0016829">
    <property type="term" value="F:lyase activity"/>
    <property type="evidence" value="ECO:0007669"/>
    <property type="project" value="UniProtKB-KW"/>
</dbReference>
<sequence length="234" mass="26145">MKSGILYISHGSRVAQNNEKVSQFASDMLVKIGIETPQQLAFLEGENHPISAGIQDLVQKGVKKIIVVPLLLFTATHVGVDIPNALTEVKKVWPKLQFVTLPPIAEINGIVDVLVERICMDVHTEKATLFLIAHGSSKYPEIIEKLDEICQNVNGQLGIEVKSAFLHGKRPYKRALRQENGEIIVFPFFLLDGLLVSNLKEEVEEAFPEATILPSFNLDDRLKEMLIAEIRKEL</sequence>
<dbReference type="AlphaFoldDB" id="A0A0J8GFD0"/>
<dbReference type="PANTHER" id="PTHR33542:SF3">
    <property type="entry name" value="SIROHYDROCHLORIN FERROCHELATASE, CHLOROPLASTIC"/>
    <property type="match status" value="1"/>
</dbReference>
<dbReference type="Pfam" id="PF01903">
    <property type="entry name" value="CbiX"/>
    <property type="match status" value="2"/>
</dbReference>
<dbReference type="GO" id="GO:0046872">
    <property type="term" value="F:metal ion binding"/>
    <property type="evidence" value="ECO:0007669"/>
    <property type="project" value="UniProtKB-KW"/>
</dbReference>
<gene>
    <name evidence="3" type="ORF">X560_1228</name>
</gene>